<accession>A0A7R9HBA9</accession>
<dbReference type="PANTHER" id="PTHR11741">
    <property type="entry name" value="ELONGATION FACTOR TS"/>
    <property type="match status" value="1"/>
</dbReference>
<evidence type="ECO:0000256" key="4">
    <source>
        <dbReference type="ARBA" id="ARBA00022946"/>
    </source>
</evidence>
<dbReference type="GO" id="GO:0003746">
    <property type="term" value="F:translation elongation factor activity"/>
    <property type="evidence" value="ECO:0007669"/>
    <property type="project" value="UniProtKB-UniRule"/>
</dbReference>
<dbReference type="FunFam" id="1.10.8.10:FF:000031">
    <property type="entry name" value="Elongation factor Ts, mitochondrial"/>
    <property type="match status" value="1"/>
</dbReference>
<sequence>MMIRQNIRLLHVGQPLWNTVGLNKSVLAKLRKKTGYTFSNCKKALELHNNDLEKAEKWLQEQAQALGWSKATKLEGRPTLQGVVAVSVDKNSSTIVEVNCETDFVARNKNFQSLVGTIADACAHFTKKQPLVSPITKFQLTSERLKCLPAEDGKLLVDHMALHIGNLGENLSLRRAFCFLAEEGVTLAGYTHPAAPIQTGTLLGKYGALVALRENSPEPHVDKAPGQLSTEQLGKQLCQHIVGMSPTKLGEVGVHEPAANPDDEQCMIYQEYLLDPTITVAQLLADSGVSLIDFVRFECGELLEGALLNPSMDLVAEVGG</sequence>
<dbReference type="InterPro" id="IPR001816">
    <property type="entry name" value="Transl_elong_EFTs/EF1B"/>
</dbReference>
<dbReference type="Gene3D" id="3.30.479.20">
    <property type="entry name" value="Elongation factor Ts, dimerisation domain"/>
    <property type="match status" value="2"/>
</dbReference>
<dbReference type="EMBL" id="OC323372">
    <property type="protein sequence ID" value="CAD7413020.1"/>
    <property type="molecule type" value="Genomic_DNA"/>
</dbReference>
<dbReference type="InterPro" id="IPR036402">
    <property type="entry name" value="EF-Ts_dimer_sf"/>
</dbReference>
<evidence type="ECO:0000256" key="2">
    <source>
        <dbReference type="ARBA" id="ARBA00022768"/>
    </source>
</evidence>
<feature type="domain" description="Translation elongation factor EFTs/EF1B dimerisation" evidence="8">
    <location>
        <begin position="94"/>
        <end position="255"/>
    </location>
</feature>
<evidence type="ECO:0000313" key="9">
    <source>
        <dbReference type="EMBL" id="CAD7413020.1"/>
    </source>
</evidence>
<dbReference type="SUPFAM" id="SSF46934">
    <property type="entry name" value="UBA-like"/>
    <property type="match status" value="1"/>
</dbReference>
<gene>
    <name evidence="9" type="ORF">TCEB3V08_LOCUS11614</name>
</gene>
<comment type="similarity">
    <text evidence="1 6 7">Belongs to the EF-Ts family.</text>
</comment>
<dbReference type="GO" id="GO:0070125">
    <property type="term" value="P:mitochondrial translational elongation"/>
    <property type="evidence" value="ECO:0007669"/>
    <property type="project" value="TreeGrafter"/>
</dbReference>
<dbReference type="Gene3D" id="1.10.8.10">
    <property type="entry name" value="DNA helicase RuvA subunit, C-terminal domain"/>
    <property type="match status" value="1"/>
</dbReference>
<dbReference type="HAMAP" id="MF_00050">
    <property type="entry name" value="EF_Ts"/>
    <property type="match status" value="1"/>
</dbReference>
<name>A0A7R9HBA9_TIMCR</name>
<comment type="function">
    <text evidence="6 7">Associates with the EF-Tu.GDP complex and induces the exchange of GDP to GTP. It remains bound to the aminoacyl-tRNA.EF-Tu.GTP complex up to the GTP hydrolysis stage on the ribosome.</text>
</comment>
<evidence type="ECO:0000256" key="3">
    <source>
        <dbReference type="ARBA" id="ARBA00022917"/>
    </source>
</evidence>
<dbReference type="PROSITE" id="PS01127">
    <property type="entry name" value="EF_TS_2"/>
    <property type="match status" value="1"/>
</dbReference>
<dbReference type="InterPro" id="IPR014039">
    <property type="entry name" value="Transl_elong_EFTs/EF1B_dimer"/>
</dbReference>
<protein>
    <recommendedName>
        <fullName evidence="6">Elongation factor Ts, mitochondrial</fullName>
        <shortName evidence="6">EF-Ts</shortName>
        <shortName evidence="6">EF-TsMt</shortName>
    </recommendedName>
</protein>
<dbReference type="NCBIfam" id="TIGR00116">
    <property type="entry name" value="tsf"/>
    <property type="match status" value="1"/>
</dbReference>
<keyword evidence="5 6" id="KW-0496">Mitochondrion</keyword>
<dbReference type="InterPro" id="IPR009060">
    <property type="entry name" value="UBA-like_sf"/>
</dbReference>
<dbReference type="Pfam" id="PF00889">
    <property type="entry name" value="EF_TS"/>
    <property type="match status" value="1"/>
</dbReference>
<evidence type="ECO:0000256" key="5">
    <source>
        <dbReference type="ARBA" id="ARBA00023128"/>
    </source>
</evidence>
<dbReference type="AlphaFoldDB" id="A0A7R9HBA9"/>
<evidence type="ECO:0000256" key="7">
    <source>
        <dbReference type="RuleBase" id="RU000642"/>
    </source>
</evidence>
<dbReference type="Pfam" id="PF25025">
    <property type="entry name" value="EF-Ts_N"/>
    <property type="match status" value="1"/>
</dbReference>
<proteinExistence type="inferred from homology"/>
<dbReference type="InterPro" id="IPR018101">
    <property type="entry name" value="Transl_elong_Ts_CS"/>
</dbReference>
<evidence type="ECO:0000256" key="1">
    <source>
        <dbReference type="ARBA" id="ARBA00005532"/>
    </source>
</evidence>
<dbReference type="CDD" id="cd14275">
    <property type="entry name" value="UBA_EF-Ts"/>
    <property type="match status" value="1"/>
</dbReference>
<evidence type="ECO:0000259" key="8">
    <source>
        <dbReference type="Pfam" id="PF00889"/>
    </source>
</evidence>
<organism evidence="9">
    <name type="scientific">Timema cristinae</name>
    <name type="common">Walking stick</name>
    <dbReference type="NCBI Taxonomy" id="61476"/>
    <lineage>
        <taxon>Eukaryota</taxon>
        <taxon>Metazoa</taxon>
        <taxon>Ecdysozoa</taxon>
        <taxon>Arthropoda</taxon>
        <taxon>Hexapoda</taxon>
        <taxon>Insecta</taxon>
        <taxon>Pterygota</taxon>
        <taxon>Neoptera</taxon>
        <taxon>Polyneoptera</taxon>
        <taxon>Phasmatodea</taxon>
        <taxon>Timematodea</taxon>
        <taxon>Timematoidea</taxon>
        <taxon>Timematidae</taxon>
        <taxon>Timema</taxon>
    </lineage>
</organism>
<keyword evidence="2 6" id="KW-0251">Elongation factor</keyword>
<dbReference type="SUPFAM" id="SSF54713">
    <property type="entry name" value="Elongation factor Ts (EF-Ts), dimerisation domain"/>
    <property type="match status" value="1"/>
</dbReference>
<evidence type="ECO:0000256" key="6">
    <source>
        <dbReference type="HAMAP-Rule" id="MF_03135"/>
    </source>
</evidence>
<reference evidence="9" key="1">
    <citation type="submission" date="2020-11" db="EMBL/GenBank/DDBJ databases">
        <authorList>
            <person name="Tran Van P."/>
        </authorList>
    </citation>
    <scope>NUCLEOTIDE SEQUENCE</scope>
</reference>
<keyword evidence="4" id="KW-0809">Transit peptide</keyword>
<keyword evidence="3 6" id="KW-0648">Protein biosynthesis</keyword>
<comment type="subcellular location">
    <subcellularLocation>
        <location evidence="6">Mitochondrion</location>
    </subcellularLocation>
</comment>
<dbReference type="GO" id="GO:0005739">
    <property type="term" value="C:mitochondrion"/>
    <property type="evidence" value="ECO:0007669"/>
    <property type="project" value="UniProtKB-SubCell"/>
</dbReference>
<dbReference type="PANTHER" id="PTHR11741:SF0">
    <property type="entry name" value="ELONGATION FACTOR TS, MITOCHONDRIAL"/>
    <property type="match status" value="1"/>
</dbReference>